<dbReference type="PANTHER" id="PTHR42830">
    <property type="entry name" value="OSMOTICALLY INDUCIBLE FAMILY PROTEIN"/>
    <property type="match status" value="1"/>
</dbReference>
<dbReference type="Proteomes" id="UP000574690">
    <property type="component" value="Unassembled WGS sequence"/>
</dbReference>
<protein>
    <submittedName>
        <fullName evidence="2">Organic hydroperoxide reductase OsmC/OhrA</fullName>
    </submittedName>
    <submittedName>
        <fullName evidence="1">OsmC family protein</fullName>
    </submittedName>
</protein>
<dbReference type="InterPro" id="IPR052707">
    <property type="entry name" value="OsmC_Ohr_Peroxiredoxin"/>
</dbReference>
<dbReference type="Gene3D" id="3.30.300.20">
    <property type="match status" value="1"/>
</dbReference>
<name>A0A2T0UAR8_9ACTN</name>
<evidence type="ECO:0000313" key="4">
    <source>
        <dbReference type="Proteomes" id="UP000574690"/>
    </source>
</evidence>
<dbReference type="EMBL" id="JABFXE010000506">
    <property type="protein sequence ID" value="NUQ89232.1"/>
    <property type="molecule type" value="Genomic_DNA"/>
</dbReference>
<dbReference type="InterPro" id="IPR003718">
    <property type="entry name" value="OsmC/Ohr_fam"/>
</dbReference>
<sequence>MSGREHHYEVTVEWTGNTGNGTAKYFDYGRDHDITAPGKPLIRGSADPAFLGQKERWNPEELLVAALSECHMLTYFALCARERIVVTAYTDAAAGTMTEEKGNSGRFTEVVLHPVVTIADPADAERAAALHHDANRDCFIAKSVNFPVLHEVEIRTGS</sequence>
<dbReference type="Pfam" id="PF02566">
    <property type="entry name" value="OsmC"/>
    <property type="match status" value="1"/>
</dbReference>
<dbReference type="PANTHER" id="PTHR42830:SF2">
    <property type="entry name" value="OSMC_OHR FAMILY PROTEIN"/>
    <property type="match status" value="1"/>
</dbReference>
<dbReference type="AlphaFoldDB" id="A0A2T0UAR8"/>
<reference evidence="1 4" key="2">
    <citation type="submission" date="2020-05" db="EMBL/GenBank/DDBJ databases">
        <title>DNA-SIP metagenomic assembled genomes.</title>
        <authorList>
            <person name="Yu J."/>
        </authorList>
    </citation>
    <scope>NUCLEOTIDE SEQUENCE [LARGE SCALE GENOMIC DNA]</scope>
    <source>
        <strain evidence="1">Bin5.27</strain>
    </source>
</reference>
<dbReference type="OrthoDB" id="9795405at2"/>
<comment type="caution">
    <text evidence="2">The sequence shown here is derived from an EMBL/GenBank/DDBJ whole genome shotgun (WGS) entry which is preliminary data.</text>
</comment>
<dbReference type="SUPFAM" id="SSF82784">
    <property type="entry name" value="OsmC-like"/>
    <property type="match status" value="1"/>
</dbReference>
<dbReference type="InterPro" id="IPR036102">
    <property type="entry name" value="OsmC/Ohrsf"/>
</dbReference>
<evidence type="ECO:0000313" key="3">
    <source>
        <dbReference type="Proteomes" id="UP000238176"/>
    </source>
</evidence>
<gene>
    <name evidence="2" type="ORF">B0I28_11392</name>
    <name evidence="1" type="ORF">HOQ43_12295</name>
</gene>
<proteinExistence type="predicted"/>
<dbReference type="EMBL" id="PVTJ01000013">
    <property type="protein sequence ID" value="PRY54982.1"/>
    <property type="molecule type" value="Genomic_DNA"/>
</dbReference>
<organism evidence="2 3">
    <name type="scientific">Glycomyces artemisiae</name>
    <dbReference type="NCBI Taxonomy" id="1076443"/>
    <lineage>
        <taxon>Bacteria</taxon>
        <taxon>Bacillati</taxon>
        <taxon>Actinomycetota</taxon>
        <taxon>Actinomycetes</taxon>
        <taxon>Glycomycetales</taxon>
        <taxon>Glycomycetaceae</taxon>
        <taxon>Glycomyces</taxon>
    </lineage>
</organism>
<dbReference type="RefSeq" id="WP_106366551.1">
    <property type="nucleotide sequence ID" value="NZ_PVTJ01000013.1"/>
</dbReference>
<accession>A0A2T0UAR8</accession>
<keyword evidence="3" id="KW-1185">Reference proteome</keyword>
<dbReference type="Proteomes" id="UP000238176">
    <property type="component" value="Unassembled WGS sequence"/>
</dbReference>
<dbReference type="InterPro" id="IPR015946">
    <property type="entry name" value="KH_dom-like_a/b"/>
</dbReference>
<evidence type="ECO:0000313" key="2">
    <source>
        <dbReference type="EMBL" id="PRY54982.1"/>
    </source>
</evidence>
<evidence type="ECO:0000313" key="1">
    <source>
        <dbReference type="EMBL" id="NUQ89232.1"/>
    </source>
</evidence>
<reference evidence="2 3" key="1">
    <citation type="submission" date="2018-03" db="EMBL/GenBank/DDBJ databases">
        <title>Genomic Encyclopedia of Type Strains, Phase III (KMG-III): the genomes of soil and plant-associated and newly described type strains.</title>
        <authorList>
            <person name="Whitman W."/>
        </authorList>
    </citation>
    <scope>NUCLEOTIDE SEQUENCE [LARGE SCALE GENOMIC DNA]</scope>
    <source>
        <strain evidence="2 3">CGMCC 4.7067</strain>
    </source>
</reference>